<proteinExistence type="predicted"/>
<dbReference type="AlphaFoldDB" id="A0AAW0CBU4"/>
<evidence type="ECO:0000313" key="2">
    <source>
        <dbReference type="Proteomes" id="UP001383192"/>
    </source>
</evidence>
<accession>A0AAW0CBU4</accession>
<gene>
    <name evidence="1" type="ORF">VNI00_011654</name>
</gene>
<sequence>MQRLSFNVNMRTELLRGLEKTFFQRRDLKPRALRLGSVPPRHSCRPPEFDITTLTSLSLSGSVTFSPITTRQVIEFVSHFTYLEDLHLDYKKRGDLVPQALSEAESRSQLRPLKVSLLHLRRMKLRVPLDDFLPWLDSAQLPSLVYLHLFTGAPPPGDRNAAPRFLQSFIDSSCAQTVKDICIWFMWETLPALEFSRCHVLRALRLVEWGTEDAVTDFPKLTNIVRTIKSPVDVFAFEWPSTPQLDNVRWFIGQDMDDEWQKEPERSYGSFFFPLSYIHP</sequence>
<name>A0AAW0CBU4_9AGAR</name>
<reference evidence="1 2" key="1">
    <citation type="submission" date="2024-01" db="EMBL/GenBank/DDBJ databases">
        <title>A draft genome for a cacao thread blight-causing isolate of Paramarasmius palmivorus.</title>
        <authorList>
            <person name="Baruah I.K."/>
            <person name="Bukari Y."/>
            <person name="Amoako-Attah I."/>
            <person name="Meinhardt L.W."/>
            <person name="Bailey B.A."/>
            <person name="Cohen S.P."/>
        </authorList>
    </citation>
    <scope>NUCLEOTIDE SEQUENCE [LARGE SCALE GENOMIC DNA]</scope>
    <source>
        <strain evidence="1 2">GH-12</strain>
    </source>
</reference>
<dbReference type="SUPFAM" id="SSF52047">
    <property type="entry name" value="RNI-like"/>
    <property type="match status" value="1"/>
</dbReference>
<keyword evidence="2" id="KW-1185">Reference proteome</keyword>
<dbReference type="EMBL" id="JAYKXP010000051">
    <property type="protein sequence ID" value="KAK7036457.1"/>
    <property type="molecule type" value="Genomic_DNA"/>
</dbReference>
<organism evidence="1 2">
    <name type="scientific">Paramarasmius palmivorus</name>
    <dbReference type="NCBI Taxonomy" id="297713"/>
    <lineage>
        <taxon>Eukaryota</taxon>
        <taxon>Fungi</taxon>
        <taxon>Dikarya</taxon>
        <taxon>Basidiomycota</taxon>
        <taxon>Agaricomycotina</taxon>
        <taxon>Agaricomycetes</taxon>
        <taxon>Agaricomycetidae</taxon>
        <taxon>Agaricales</taxon>
        <taxon>Marasmiineae</taxon>
        <taxon>Marasmiaceae</taxon>
        <taxon>Paramarasmius</taxon>
    </lineage>
</organism>
<evidence type="ECO:0000313" key="1">
    <source>
        <dbReference type="EMBL" id="KAK7036457.1"/>
    </source>
</evidence>
<comment type="caution">
    <text evidence="1">The sequence shown here is derived from an EMBL/GenBank/DDBJ whole genome shotgun (WGS) entry which is preliminary data.</text>
</comment>
<dbReference type="Proteomes" id="UP001383192">
    <property type="component" value="Unassembled WGS sequence"/>
</dbReference>
<protein>
    <submittedName>
        <fullName evidence="1">Uncharacterized protein</fullName>
    </submittedName>
</protein>